<gene>
    <name evidence="1" type="ORF">V1477_001122</name>
</gene>
<name>A0ABD2CZJ1_VESMC</name>
<protein>
    <submittedName>
        <fullName evidence="1">Uncharacterized protein</fullName>
    </submittedName>
</protein>
<sequence length="163" mass="18669">LYNPRISWKDLSIEFICKKYRRSVLSQREILQHGIRGYTVPFPFLVSNQLLPFDAIDTLFLTNNNNSSNSNGKCKEGDGFSSSFRLSRSNHVDLTRYKLSEERSFEVNERINVHLKRSLLKQSFMINDGKILQVFTPLEISIITGVTYSSGSIKMLNAGEDRA</sequence>
<evidence type="ECO:0000313" key="2">
    <source>
        <dbReference type="Proteomes" id="UP001607303"/>
    </source>
</evidence>
<accession>A0ABD2CZJ1</accession>
<proteinExistence type="predicted"/>
<keyword evidence="2" id="KW-1185">Reference proteome</keyword>
<organism evidence="1 2">
    <name type="scientific">Vespula maculifrons</name>
    <name type="common">Eastern yellow jacket</name>
    <name type="synonym">Wasp</name>
    <dbReference type="NCBI Taxonomy" id="7453"/>
    <lineage>
        <taxon>Eukaryota</taxon>
        <taxon>Metazoa</taxon>
        <taxon>Ecdysozoa</taxon>
        <taxon>Arthropoda</taxon>
        <taxon>Hexapoda</taxon>
        <taxon>Insecta</taxon>
        <taxon>Pterygota</taxon>
        <taxon>Neoptera</taxon>
        <taxon>Endopterygota</taxon>
        <taxon>Hymenoptera</taxon>
        <taxon>Apocrita</taxon>
        <taxon>Aculeata</taxon>
        <taxon>Vespoidea</taxon>
        <taxon>Vespidae</taxon>
        <taxon>Vespinae</taxon>
        <taxon>Vespula</taxon>
    </lineage>
</organism>
<dbReference type="Proteomes" id="UP001607303">
    <property type="component" value="Unassembled WGS sequence"/>
</dbReference>
<dbReference type="AlphaFoldDB" id="A0ABD2CZJ1"/>
<feature type="non-terminal residue" evidence="1">
    <location>
        <position position="1"/>
    </location>
</feature>
<evidence type="ECO:0000313" key="1">
    <source>
        <dbReference type="EMBL" id="KAL2750552.1"/>
    </source>
</evidence>
<dbReference type="EMBL" id="JAYRBN010000009">
    <property type="protein sequence ID" value="KAL2750552.1"/>
    <property type="molecule type" value="Genomic_DNA"/>
</dbReference>
<reference evidence="1 2" key="1">
    <citation type="journal article" date="2024" name="Ann. Entomol. Soc. Am.">
        <title>Genomic analyses of the southern and eastern yellowjacket wasps (Hymenoptera: Vespidae) reveal evolutionary signatures of social life.</title>
        <authorList>
            <person name="Catto M.A."/>
            <person name="Caine P.B."/>
            <person name="Orr S.E."/>
            <person name="Hunt B.G."/>
            <person name="Goodisman M.A.D."/>
        </authorList>
    </citation>
    <scope>NUCLEOTIDE SEQUENCE [LARGE SCALE GENOMIC DNA]</scope>
    <source>
        <strain evidence="1">232</strain>
        <tissue evidence="1">Head and thorax</tissue>
    </source>
</reference>
<comment type="caution">
    <text evidence="1">The sequence shown here is derived from an EMBL/GenBank/DDBJ whole genome shotgun (WGS) entry which is preliminary data.</text>
</comment>